<dbReference type="CDD" id="cd19071">
    <property type="entry name" value="AKR_AKR1-5-like"/>
    <property type="match status" value="1"/>
</dbReference>
<evidence type="ECO:0000256" key="1">
    <source>
        <dbReference type="ARBA" id="ARBA00007905"/>
    </source>
</evidence>
<organism evidence="5 6">
    <name type="scientific">Emericellopsis cladophorae</name>
    <dbReference type="NCBI Taxonomy" id="2686198"/>
    <lineage>
        <taxon>Eukaryota</taxon>
        <taxon>Fungi</taxon>
        <taxon>Dikarya</taxon>
        <taxon>Ascomycota</taxon>
        <taxon>Pezizomycotina</taxon>
        <taxon>Sordariomycetes</taxon>
        <taxon>Hypocreomycetidae</taxon>
        <taxon>Hypocreales</taxon>
        <taxon>Bionectriaceae</taxon>
        <taxon>Emericellopsis</taxon>
    </lineage>
</organism>
<dbReference type="PROSITE" id="PS00063">
    <property type="entry name" value="ALDOKETO_REDUCTASE_3"/>
    <property type="match status" value="1"/>
</dbReference>
<sequence length="1147" mass="124849">MLKSGLSRMCKVMLRTMANKFSISSTVKLRSGYELPVLGFGVYKTPADQATDCVRQALQIGYRHIDSATAYKNQGPSAEGIKAAGVPREDVFFTTKVPSGDTPLGYENVKKLVDAAIDETKLSYLDLVLIHWPHSAGPEGRKGAWRALVEAVEAKKVRSIGVSNFGVHHLDELESYIKQLETERGPGKGGVISVGQWELHPWLTRPDIVKWCNERGIAVEAYCPIVRGERLDDPKVQELAKKHGKTPAQILLRWSVQRGYVPLVKSVTPSRIEENAGIFDFALTDEEVEDLRTDEYSVCSWDPTVKPLEEISDDGPGRFAMPVQNTFTLITERIAKNNAVDETSRPMTSKQLKKQHQKANQGPKLSRIEQRKLELAEQERIRKELEKDRQQARARIARDKKKAKEEAQKEARRKKGRPLVDVRPSQDTISRFVRGNGTGKKRDGSGAAVGRIAAIAEEPEEDQAQTTARPNNSDKSKSPKKSPPLSISGSTASGLMEDGSEPLSRDVSNDSVQPPNQPLETEDENRDEDAAPADGPAVLPSNASPEPWSKLPAKYERAPELPIPNSSTSPAPKGAETEVPRSSSAPIDPGMGIHLCLQDEGSIDSATPLPEPPASGGLPEKRATSTGAEAVTMAADHEDNLLTNIDLDDLLDDVSIKDLETTISGHDPKPANAPVAELFEDDFADDLVLTQLPPIAAPSPVEPFLDRSECAPAKARGSTVSLGHPAALEERSTEPAPGMDLQEGILDGLLLDLGMEFSQELDLYDVPELEDPPAMGAYAEGPKAEPPRFAGTQFEDDLGDDALDAIDAMLEGCLDPRTEQKSPLPHKASAGPDYQEGAFQKSVSTNPHVATGAAPDFSSFGEDDLEDDLLRGLFMTQAPADASASVPQPLATTKSQVPEVKTTDTSTSLSYAADLGIQRQSSPPRPDPPMSTQAVLMNFDDYFPSPSQQERELEDDRLPFVSQKTPCPPPRPPRPQMPKASPHPTQAMAPPPSPKRFFSTSGSNELLSLAVHRSRRDIALENLHDQDRHRIQAGTNQPNRQLQRQAEWPGRSSATGSRKQAAPGFRQAMRAPFSKRPAQGRPPAFKQARAPAARAPDVRPPPFKPPVKHPSTGKENACPSPQDDVMIASQETEYGGGWIDDIALDIL</sequence>
<feature type="compositionally biased region" description="Pro residues" evidence="3">
    <location>
        <begin position="966"/>
        <end position="976"/>
    </location>
</feature>
<dbReference type="PANTHER" id="PTHR43827:SF13">
    <property type="entry name" value="ALDO_KETO REDUCTASE FAMILY PROTEIN"/>
    <property type="match status" value="1"/>
</dbReference>
<feature type="region of interest" description="Disordered" evidence="3">
    <location>
        <begin position="880"/>
        <end position="1000"/>
    </location>
</feature>
<feature type="domain" description="NADP-dependent oxidoreductase" evidence="4">
    <location>
        <begin position="44"/>
        <end position="291"/>
    </location>
</feature>
<keyword evidence="2" id="KW-0560">Oxidoreductase</keyword>
<feature type="region of interest" description="Disordered" evidence="3">
    <location>
        <begin position="768"/>
        <end position="795"/>
    </location>
</feature>
<dbReference type="SUPFAM" id="SSF51430">
    <property type="entry name" value="NAD(P)-linked oxidoreductase"/>
    <property type="match status" value="1"/>
</dbReference>
<name>A0A9P9Y8F4_9HYPO</name>
<feature type="compositionally biased region" description="Basic and acidic residues" evidence="3">
    <location>
        <begin position="1020"/>
        <end position="1030"/>
    </location>
</feature>
<dbReference type="PROSITE" id="PS00062">
    <property type="entry name" value="ALDOKETO_REDUCTASE_2"/>
    <property type="match status" value="1"/>
</dbReference>
<feature type="region of interest" description="Disordered" evidence="3">
    <location>
        <begin position="338"/>
        <end position="367"/>
    </location>
</feature>
<evidence type="ECO:0000313" key="5">
    <source>
        <dbReference type="EMBL" id="KAI6784709.1"/>
    </source>
</evidence>
<dbReference type="Gene3D" id="3.20.20.100">
    <property type="entry name" value="NADP-dependent oxidoreductase domain"/>
    <property type="match status" value="1"/>
</dbReference>
<comment type="caution">
    <text evidence="5">The sequence shown here is derived from an EMBL/GenBank/DDBJ whole genome shotgun (WGS) entry which is preliminary data.</text>
</comment>
<dbReference type="GeneID" id="75834275"/>
<accession>A0A9P9Y8F4</accession>
<gene>
    <name evidence="5" type="ORF">J7T54_007802</name>
</gene>
<feature type="compositionally biased region" description="Acidic residues" evidence="3">
    <location>
        <begin position="520"/>
        <end position="531"/>
    </location>
</feature>
<evidence type="ECO:0000259" key="4">
    <source>
        <dbReference type="Pfam" id="PF00248"/>
    </source>
</evidence>
<dbReference type="PRINTS" id="PR00069">
    <property type="entry name" value="ALDKETRDTASE"/>
</dbReference>
<dbReference type="PANTHER" id="PTHR43827">
    <property type="entry name" value="2,5-DIKETO-D-GLUCONIC ACID REDUCTASE"/>
    <property type="match status" value="1"/>
</dbReference>
<comment type="similarity">
    <text evidence="1">Belongs to the aldo/keto reductase family.</text>
</comment>
<dbReference type="FunFam" id="3.20.20.100:FF:000015">
    <property type="entry name" value="Oxidoreductase, aldo/keto reductase family"/>
    <property type="match status" value="1"/>
</dbReference>
<dbReference type="Proteomes" id="UP001055219">
    <property type="component" value="Unassembled WGS sequence"/>
</dbReference>
<dbReference type="InterPro" id="IPR020471">
    <property type="entry name" value="AKR"/>
</dbReference>
<evidence type="ECO:0000313" key="6">
    <source>
        <dbReference type="Proteomes" id="UP001055219"/>
    </source>
</evidence>
<feature type="region of interest" description="Disordered" evidence="3">
    <location>
        <begin position="715"/>
        <end position="741"/>
    </location>
</feature>
<proteinExistence type="inferred from homology"/>
<feature type="compositionally biased region" description="Low complexity" evidence="3">
    <location>
        <begin position="1081"/>
        <end position="1095"/>
    </location>
</feature>
<keyword evidence="6" id="KW-1185">Reference proteome</keyword>
<feature type="region of interest" description="Disordered" evidence="3">
    <location>
        <begin position="814"/>
        <end position="864"/>
    </location>
</feature>
<evidence type="ECO:0000256" key="2">
    <source>
        <dbReference type="ARBA" id="ARBA00023002"/>
    </source>
</evidence>
<reference evidence="5" key="2">
    <citation type="submission" date="2022-07" db="EMBL/GenBank/DDBJ databases">
        <authorList>
            <person name="Goncalves M.F.M."/>
            <person name="Hilario S."/>
            <person name="Van De Peer Y."/>
            <person name="Esteves A.C."/>
            <person name="Alves A."/>
        </authorList>
    </citation>
    <scope>NUCLEOTIDE SEQUENCE</scope>
    <source>
        <strain evidence="5">MUM 19.33</strain>
    </source>
</reference>
<dbReference type="AlphaFoldDB" id="A0A9P9Y8F4"/>
<dbReference type="GO" id="GO:0016491">
    <property type="term" value="F:oxidoreductase activity"/>
    <property type="evidence" value="ECO:0007669"/>
    <property type="project" value="UniProtKB-KW"/>
</dbReference>
<dbReference type="OrthoDB" id="416253at2759"/>
<feature type="region of interest" description="Disordered" evidence="3">
    <location>
        <begin position="1020"/>
        <end position="1122"/>
    </location>
</feature>
<dbReference type="InterPro" id="IPR023210">
    <property type="entry name" value="NADP_OxRdtase_dom"/>
</dbReference>
<feature type="compositionally biased region" description="Basic and acidic residues" evidence="3">
    <location>
        <begin position="949"/>
        <end position="958"/>
    </location>
</feature>
<dbReference type="InterPro" id="IPR018170">
    <property type="entry name" value="Aldo/ket_reductase_CS"/>
</dbReference>
<reference evidence="5" key="1">
    <citation type="journal article" date="2021" name="J Fungi (Basel)">
        <title>Genomic and Metabolomic Analyses of the Marine Fungus Emericellopsis cladophorae: Insights into Saltwater Adaptability Mechanisms and Its Biosynthetic Potential.</title>
        <authorList>
            <person name="Goncalves M.F.M."/>
            <person name="Hilario S."/>
            <person name="Van de Peer Y."/>
            <person name="Esteves A.C."/>
            <person name="Alves A."/>
        </authorList>
    </citation>
    <scope>NUCLEOTIDE SEQUENCE</scope>
    <source>
        <strain evidence="5">MUM 19.33</strain>
    </source>
</reference>
<dbReference type="EMBL" id="JAGIXG020000003">
    <property type="protein sequence ID" value="KAI6784709.1"/>
    <property type="molecule type" value="Genomic_DNA"/>
</dbReference>
<feature type="region of interest" description="Disordered" evidence="3">
    <location>
        <begin position="385"/>
        <end position="627"/>
    </location>
</feature>
<dbReference type="InterPro" id="IPR036812">
    <property type="entry name" value="NAD(P)_OxRdtase_dom_sf"/>
</dbReference>
<dbReference type="RefSeq" id="XP_051365565.1">
    <property type="nucleotide sequence ID" value="XM_051510888.1"/>
</dbReference>
<feature type="compositionally biased region" description="Polar residues" evidence="3">
    <location>
        <begin position="1033"/>
        <end position="1044"/>
    </location>
</feature>
<protein>
    <recommendedName>
        <fullName evidence="4">NADP-dependent oxidoreductase domain-containing protein</fullName>
    </recommendedName>
</protein>
<evidence type="ECO:0000256" key="3">
    <source>
        <dbReference type="SAM" id="MobiDB-lite"/>
    </source>
</evidence>
<dbReference type="Pfam" id="PF00248">
    <property type="entry name" value="Aldo_ket_red"/>
    <property type="match status" value="1"/>
</dbReference>